<dbReference type="EMBL" id="QDKL01000002">
    <property type="protein sequence ID" value="RZF22023.1"/>
    <property type="molecule type" value="Genomic_DNA"/>
</dbReference>
<feature type="signal peptide" evidence="1">
    <location>
        <begin position="1"/>
        <end position="19"/>
    </location>
</feature>
<name>A0ABY0IIS4_9BACT</name>
<comment type="caution">
    <text evidence="2">The sequence shown here is derived from an EMBL/GenBank/DDBJ whole genome shotgun (WGS) entry which is preliminary data.</text>
</comment>
<dbReference type="Proteomes" id="UP000443582">
    <property type="component" value="Unassembled WGS sequence"/>
</dbReference>
<sequence>MKQFLLVLAIFISSVSAQASLDQFCKSKKGDTGHYKNGDNYYIYKGAFLYKFEEDQIRLIFSKYEIRSVREHDNKIYILTPDYVFVHRLGDYGFVTSFPTTDQQMTKNHQTAQDMAILNDKLFIAHGSLGLIKIDLLGNSIESNHQFDLPHERGQVSTATGIDTYNGRLFVMLDNVTYNFSTKKRAYEGLVILDENMNQQRVVPIRQNREALHMPKAIISGGFLISRNMQNLYFYKLSELDRVRTLWPKRRLYDFAGVDLDSNPWISNGQVYGCFNRYDGKGFEYMHREFQL</sequence>
<protein>
    <submittedName>
        <fullName evidence="2">Uncharacterized protein</fullName>
    </submittedName>
</protein>
<gene>
    <name evidence="2" type="ORF">DAY19_10090</name>
</gene>
<keyword evidence="1" id="KW-0732">Signal</keyword>
<feature type="chain" id="PRO_5046445643" evidence="1">
    <location>
        <begin position="20"/>
        <end position="292"/>
    </location>
</feature>
<dbReference type="RefSeq" id="WP_115362003.1">
    <property type="nucleotide sequence ID" value="NZ_QDKL01000002.1"/>
</dbReference>
<accession>A0ABY0IIS4</accession>
<evidence type="ECO:0000313" key="3">
    <source>
        <dbReference type="Proteomes" id="UP000443582"/>
    </source>
</evidence>
<evidence type="ECO:0000313" key="2">
    <source>
        <dbReference type="EMBL" id="RZF22023.1"/>
    </source>
</evidence>
<proteinExistence type="predicted"/>
<evidence type="ECO:0000256" key="1">
    <source>
        <dbReference type="SAM" id="SignalP"/>
    </source>
</evidence>
<organism evidence="2 3">
    <name type="scientific">Halobacteriovorax vibrionivorans</name>
    <dbReference type="NCBI Taxonomy" id="2152716"/>
    <lineage>
        <taxon>Bacteria</taxon>
        <taxon>Pseudomonadati</taxon>
        <taxon>Bdellovibrionota</taxon>
        <taxon>Bacteriovoracia</taxon>
        <taxon>Bacteriovoracales</taxon>
        <taxon>Halobacteriovoraceae</taxon>
        <taxon>Halobacteriovorax</taxon>
    </lineage>
</organism>
<reference evidence="3" key="1">
    <citation type="journal article" date="2019" name="Int. J. Syst. Evol. Microbiol.">
        <title>Halobacteriovorax valvorus sp. nov., a novel prokaryotic predator isolated from coastal seawater of China.</title>
        <authorList>
            <person name="Chen M.-X."/>
        </authorList>
    </citation>
    <scope>NUCLEOTIDE SEQUENCE [LARGE SCALE GENOMIC DNA]</scope>
    <source>
        <strain evidence="3">BL9</strain>
    </source>
</reference>
<keyword evidence="3" id="KW-1185">Reference proteome</keyword>